<dbReference type="Proteomes" id="UP000019763">
    <property type="component" value="Unassembled WGS sequence"/>
</dbReference>
<accession>A0A023B3T6</accession>
<dbReference type="VEuPathDB" id="CryptoDB:GNI_107460"/>
<sequence length="235" mass="25547">MFRSCCERCRRKEDLDEKEVIVKKTVPEENSAYTPLDSDAVKAERRPETELPGLTKEALKRITLDVWKRGQHGVTMSVFANADLTTAFSAVFKITSGLNVIVTRLVDSDTPGHLTVVEFPLSAVAALYEGPCLRTPSAAAVGLEDGAGDKPAANELDWSAQEELLARSLQLVLSPPKGGVHSVCLICTGVKERRELFGALSVLKYIAIKRTRNEAPGRPTKEKLLSGKTTGAEDI</sequence>
<organism evidence="2 3">
    <name type="scientific">Gregarina niphandrodes</name>
    <name type="common">Septate eugregarine</name>
    <dbReference type="NCBI Taxonomy" id="110365"/>
    <lineage>
        <taxon>Eukaryota</taxon>
        <taxon>Sar</taxon>
        <taxon>Alveolata</taxon>
        <taxon>Apicomplexa</taxon>
        <taxon>Conoidasida</taxon>
        <taxon>Gregarinasina</taxon>
        <taxon>Eugregarinorida</taxon>
        <taxon>Gregarinidae</taxon>
        <taxon>Gregarina</taxon>
    </lineage>
</organism>
<reference evidence="2" key="1">
    <citation type="submission" date="2013-12" db="EMBL/GenBank/DDBJ databases">
        <authorList>
            <person name="Omoto C.K."/>
            <person name="Sibley D."/>
            <person name="Venepally P."/>
            <person name="Hadjithomas M."/>
            <person name="Karamycheva S."/>
            <person name="Brunk B."/>
            <person name="Roos D."/>
            <person name="Caler E."/>
            <person name="Lorenzi H."/>
        </authorList>
    </citation>
    <scope>NUCLEOTIDE SEQUENCE</scope>
</reference>
<protein>
    <submittedName>
        <fullName evidence="2">Uncharacterized protein</fullName>
    </submittedName>
</protein>
<dbReference type="AlphaFoldDB" id="A0A023B3T6"/>
<proteinExistence type="predicted"/>
<dbReference type="EMBL" id="AFNH02000799">
    <property type="protein sequence ID" value="EZG55913.1"/>
    <property type="molecule type" value="Genomic_DNA"/>
</dbReference>
<evidence type="ECO:0000256" key="1">
    <source>
        <dbReference type="SAM" id="MobiDB-lite"/>
    </source>
</evidence>
<name>A0A023B3T6_GRENI</name>
<gene>
    <name evidence="2" type="ORF">GNI_107460</name>
</gene>
<evidence type="ECO:0000313" key="2">
    <source>
        <dbReference type="EMBL" id="EZG55913.1"/>
    </source>
</evidence>
<dbReference type="RefSeq" id="XP_011131420.1">
    <property type="nucleotide sequence ID" value="XM_011133118.1"/>
</dbReference>
<evidence type="ECO:0000313" key="3">
    <source>
        <dbReference type="Proteomes" id="UP000019763"/>
    </source>
</evidence>
<feature type="region of interest" description="Disordered" evidence="1">
    <location>
        <begin position="216"/>
        <end position="235"/>
    </location>
</feature>
<comment type="caution">
    <text evidence="2">The sequence shown here is derived from an EMBL/GenBank/DDBJ whole genome shotgun (WGS) entry which is preliminary data.</text>
</comment>
<feature type="compositionally biased region" description="Basic and acidic residues" evidence="1">
    <location>
        <begin position="216"/>
        <end position="225"/>
    </location>
</feature>
<dbReference type="GeneID" id="22913840"/>
<keyword evidence="3" id="KW-1185">Reference proteome</keyword>